<dbReference type="EMBL" id="BGPR01043763">
    <property type="protein sequence ID" value="GBO20418.1"/>
    <property type="molecule type" value="Genomic_DNA"/>
</dbReference>
<organism evidence="2 3">
    <name type="scientific">Araneus ventricosus</name>
    <name type="common">Orbweaver spider</name>
    <name type="synonym">Epeira ventricosa</name>
    <dbReference type="NCBI Taxonomy" id="182803"/>
    <lineage>
        <taxon>Eukaryota</taxon>
        <taxon>Metazoa</taxon>
        <taxon>Ecdysozoa</taxon>
        <taxon>Arthropoda</taxon>
        <taxon>Chelicerata</taxon>
        <taxon>Arachnida</taxon>
        <taxon>Araneae</taxon>
        <taxon>Araneomorphae</taxon>
        <taxon>Entelegynae</taxon>
        <taxon>Araneoidea</taxon>
        <taxon>Araneidae</taxon>
        <taxon>Araneus</taxon>
    </lineage>
</organism>
<sequence length="98" mass="11684">MYILQIFVLLCGLQKIFDQRIPEDWQNIKGIALTSSNLDYPEYFYMCYQRASTALPADIWPSNYSKKLAVFHFQLPWYAQQIFSILMQNEKCFFPVIK</sequence>
<comment type="caution">
    <text evidence="2">The sequence shown here is derived from an EMBL/GenBank/DDBJ whole genome shotgun (WGS) entry which is preliminary data.</text>
</comment>
<protein>
    <submittedName>
        <fullName evidence="2">Uncharacterized protein</fullName>
    </submittedName>
</protein>
<name>A0A4Y2V779_ARAVE</name>
<evidence type="ECO:0000313" key="3">
    <source>
        <dbReference type="Proteomes" id="UP000499080"/>
    </source>
</evidence>
<feature type="signal peptide" evidence="1">
    <location>
        <begin position="1"/>
        <end position="18"/>
    </location>
</feature>
<reference evidence="2 3" key="1">
    <citation type="journal article" date="2019" name="Sci. Rep.">
        <title>Orb-weaving spider Araneus ventricosus genome elucidates the spidroin gene catalogue.</title>
        <authorList>
            <person name="Kono N."/>
            <person name="Nakamura H."/>
            <person name="Ohtoshi R."/>
            <person name="Moran D.A.P."/>
            <person name="Shinohara A."/>
            <person name="Yoshida Y."/>
            <person name="Fujiwara M."/>
            <person name="Mori M."/>
            <person name="Tomita M."/>
            <person name="Arakawa K."/>
        </authorList>
    </citation>
    <scope>NUCLEOTIDE SEQUENCE [LARGE SCALE GENOMIC DNA]</scope>
</reference>
<evidence type="ECO:0000313" key="2">
    <source>
        <dbReference type="EMBL" id="GBO20418.1"/>
    </source>
</evidence>
<accession>A0A4Y2V779</accession>
<proteinExistence type="predicted"/>
<keyword evidence="3" id="KW-1185">Reference proteome</keyword>
<evidence type="ECO:0000256" key="1">
    <source>
        <dbReference type="SAM" id="SignalP"/>
    </source>
</evidence>
<gene>
    <name evidence="2" type="ORF">AVEN_51667_1</name>
</gene>
<dbReference type="Proteomes" id="UP000499080">
    <property type="component" value="Unassembled WGS sequence"/>
</dbReference>
<feature type="chain" id="PRO_5021472656" evidence="1">
    <location>
        <begin position="19"/>
        <end position="98"/>
    </location>
</feature>
<dbReference type="OrthoDB" id="6433570at2759"/>
<keyword evidence="1" id="KW-0732">Signal</keyword>
<dbReference type="AlphaFoldDB" id="A0A4Y2V779"/>